<dbReference type="GeneID" id="9831996"/>
<keyword evidence="7" id="KW-0067">ATP-binding</keyword>
<keyword evidence="1" id="KW-0963">Cytoplasm</keyword>
<dbReference type="GO" id="GO:0009084">
    <property type="term" value="P:glutamine family amino acid biosynthetic process"/>
    <property type="evidence" value="ECO:0007669"/>
    <property type="project" value="UniProtKB-ARBA"/>
</dbReference>
<evidence type="ECO:0000256" key="7">
    <source>
        <dbReference type="ARBA" id="ARBA00022840"/>
    </source>
</evidence>
<dbReference type="RefSeq" id="XP_003081127.2">
    <property type="nucleotide sequence ID" value="XM_003081079.2"/>
</dbReference>
<dbReference type="AlphaFoldDB" id="A0A090M8G3"/>
<evidence type="ECO:0000313" key="9">
    <source>
        <dbReference type="EMBL" id="CEF98997.1"/>
    </source>
</evidence>
<dbReference type="FunFam" id="3.40.1160.10:FF:000018">
    <property type="entry name" value="Glutamate 5-kinase"/>
    <property type="match status" value="1"/>
</dbReference>
<dbReference type="Pfam" id="PF00696">
    <property type="entry name" value="AA_kinase"/>
    <property type="match status" value="1"/>
</dbReference>
<dbReference type="InterPro" id="IPR019797">
    <property type="entry name" value="Glutamate_5-kinase_CS"/>
</dbReference>
<evidence type="ECO:0000256" key="3">
    <source>
        <dbReference type="ARBA" id="ARBA00022650"/>
    </source>
</evidence>
<organism evidence="9 10">
    <name type="scientific">Ostreococcus tauri</name>
    <name type="common">Marine green alga</name>
    <dbReference type="NCBI Taxonomy" id="70448"/>
    <lineage>
        <taxon>Eukaryota</taxon>
        <taxon>Viridiplantae</taxon>
        <taxon>Chlorophyta</taxon>
        <taxon>Mamiellophyceae</taxon>
        <taxon>Mamiellales</taxon>
        <taxon>Bathycoccaceae</taxon>
        <taxon>Ostreococcus</taxon>
    </lineage>
</organism>
<evidence type="ECO:0000256" key="5">
    <source>
        <dbReference type="ARBA" id="ARBA00022741"/>
    </source>
</evidence>
<dbReference type="InterPro" id="IPR011529">
    <property type="entry name" value="Glu_5kinase"/>
</dbReference>
<dbReference type="SMART" id="SM00359">
    <property type="entry name" value="PUA"/>
    <property type="match status" value="1"/>
</dbReference>
<dbReference type="InterPro" id="IPR002478">
    <property type="entry name" value="PUA"/>
</dbReference>
<keyword evidence="2" id="KW-0028">Amino-acid biosynthesis</keyword>
<dbReference type="InterPro" id="IPR001057">
    <property type="entry name" value="Glu/AcGlu_kinase"/>
</dbReference>
<dbReference type="InterPro" id="IPR015947">
    <property type="entry name" value="PUA-like_sf"/>
</dbReference>
<gene>
    <name evidence="9" type="ORF">OT_ostta09g01360</name>
</gene>
<dbReference type="Pfam" id="PF01472">
    <property type="entry name" value="PUA"/>
    <property type="match status" value="1"/>
</dbReference>
<dbReference type="GO" id="GO:0005524">
    <property type="term" value="F:ATP binding"/>
    <property type="evidence" value="ECO:0007669"/>
    <property type="project" value="UniProtKB-KW"/>
</dbReference>
<dbReference type="PANTHER" id="PTHR43654:SF3">
    <property type="entry name" value="GLUTAMATE 5-KINASE"/>
    <property type="match status" value="1"/>
</dbReference>
<evidence type="ECO:0000259" key="8">
    <source>
        <dbReference type="SMART" id="SM00359"/>
    </source>
</evidence>
<evidence type="ECO:0000256" key="4">
    <source>
        <dbReference type="ARBA" id="ARBA00022679"/>
    </source>
</evidence>
<keyword evidence="10" id="KW-1185">Reference proteome</keyword>
<dbReference type="PANTHER" id="PTHR43654">
    <property type="entry name" value="GLUTAMATE 5-KINASE"/>
    <property type="match status" value="1"/>
</dbReference>
<dbReference type="NCBIfam" id="TIGR01027">
    <property type="entry name" value="proB"/>
    <property type="match status" value="1"/>
</dbReference>
<dbReference type="InterPro" id="IPR001048">
    <property type="entry name" value="Asp/Glu/Uridylate_kinase"/>
</dbReference>
<reference evidence="9 10" key="2">
    <citation type="journal article" date="2014" name="BMC Genomics">
        <title>An improved genome of the model marine alga Ostreococcus tauri unfolds by assessing Illumina de novo assemblies.</title>
        <authorList>
            <person name="Blanc-Mathieu R."/>
            <person name="Verhelst B."/>
            <person name="Derelle E."/>
            <person name="Rombauts S."/>
            <person name="Bouget F.Y."/>
            <person name="Carre I."/>
            <person name="Chateau A."/>
            <person name="Eyre-Walker A."/>
            <person name="Grimsley N."/>
            <person name="Moreau H."/>
            <person name="Piegu B."/>
            <person name="Rivals E."/>
            <person name="Schackwitz W."/>
            <person name="Van de Peer Y."/>
            <person name="Piganeau G."/>
        </authorList>
    </citation>
    <scope>NUCLEOTIDE SEQUENCE [LARGE SCALE GENOMIC DNA]</scope>
    <source>
        <strain evidence="10">OTTH 0595 / CCAP 157/2 / RCC745</strain>
    </source>
</reference>
<evidence type="ECO:0000313" key="10">
    <source>
        <dbReference type="Proteomes" id="UP000009170"/>
    </source>
</evidence>
<dbReference type="HAMAP" id="MF_00456">
    <property type="entry name" value="ProB"/>
    <property type="match status" value="1"/>
</dbReference>
<dbReference type="PRINTS" id="PR00474">
    <property type="entry name" value="GLU5KINASE"/>
</dbReference>
<sequence>MSERATRSVVVVKVGTSSLLKPEDGCLHLSQLCSLCETVSDLHRAGHAVVLVSSGAVGAGMVKMGIKPGPTKPTLARKQALAAIGQPHLMRYYEDVFGSLGVKCAQVLLTLDNLSNRTQYGKAKRTFEQLFELGVVPVVNENDTVAVEELRFGDNDTLSAQVAALVDAQYLFLLTDVDGLYTANPNTNPEAKKIPIVEDINALQVDVDSGAGSNVGTGGMVTKLTAARIASAAGCQTIICLASTIVEVLKGSAGVGTKFLAAKKSARGKKRWILTVPIKGEVKVDDEGAKAVLNGMALAVSKCVAVDGTFGVQEAVRIVDENGLELARGLSNYTVTAMRELLKRPPRSDDDWDDDEFELDGPPELVHANNVCVTNVETLAKSFVLKNVGYGSMIMEGSSSENEDS</sequence>
<dbReference type="InterPro" id="IPR041739">
    <property type="entry name" value="G5K_ProB"/>
</dbReference>
<keyword evidence="6" id="KW-0418">Kinase</keyword>
<keyword evidence="5" id="KW-0547">Nucleotide-binding</keyword>
<dbReference type="GO" id="GO:0004349">
    <property type="term" value="F:glutamate 5-kinase activity"/>
    <property type="evidence" value="ECO:0007669"/>
    <property type="project" value="InterPro"/>
</dbReference>
<dbReference type="GO" id="GO:0005829">
    <property type="term" value="C:cytosol"/>
    <property type="evidence" value="ECO:0007669"/>
    <property type="project" value="TreeGrafter"/>
</dbReference>
<dbReference type="SUPFAM" id="SSF53633">
    <property type="entry name" value="Carbamate kinase-like"/>
    <property type="match status" value="1"/>
</dbReference>
<dbReference type="CDD" id="cd04242">
    <property type="entry name" value="AAK_G5K_ProB"/>
    <property type="match status" value="1"/>
</dbReference>
<accession>A0A090M8G3</accession>
<dbReference type="InterPro" id="IPR005715">
    <property type="entry name" value="Glu_5kinase/COase_Synthase"/>
</dbReference>
<dbReference type="EMBL" id="CAID01000009">
    <property type="protein sequence ID" value="CEF98997.1"/>
    <property type="molecule type" value="Genomic_DNA"/>
</dbReference>
<comment type="caution">
    <text evidence="9">The sequence shown here is derived from an EMBL/GenBank/DDBJ whole genome shotgun (WGS) entry which is preliminary data.</text>
</comment>
<evidence type="ECO:0000256" key="1">
    <source>
        <dbReference type="ARBA" id="ARBA00022490"/>
    </source>
</evidence>
<dbReference type="InterPro" id="IPR036974">
    <property type="entry name" value="PUA_sf"/>
</dbReference>
<dbReference type="CDD" id="cd21157">
    <property type="entry name" value="PUA_G5K"/>
    <property type="match status" value="1"/>
</dbReference>
<dbReference type="Gene3D" id="2.30.130.10">
    <property type="entry name" value="PUA domain"/>
    <property type="match status" value="1"/>
</dbReference>
<reference evidence="10" key="1">
    <citation type="journal article" date="2006" name="Proc. Natl. Acad. Sci. U.S.A.">
        <title>Genome analysis of the smallest free-living eukaryote Ostreococcus tauri unveils many unique features.</title>
        <authorList>
            <person name="Derelle E."/>
            <person name="Ferraz C."/>
            <person name="Rombauts S."/>
            <person name="Rouze P."/>
            <person name="Worden A.Z."/>
            <person name="Robbens S."/>
            <person name="Partensky F."/>
            <person name="Degroeve S."/>
            <person name="Echeynie S."/>
            <person name="Cooke R."/>
            <person name="Saeys Y."/>
            <person name="Wuyts J."/>
            <person name="Jabbari K."/>
            <person name="Bowler C."/>
            <person name="Panaud O."/>
            <person name="Piegu B."/>
            <person name="Ball S.G."/>
            <person name="Ral J.-P."/>
            <person name="Bouget F.-Y."/>
            <person name="Piganeau G."/>
            <person name="De Baets B."/>
            <person name="Picard A."/>
            <person name="Delseny M."/>
            <person name="Demaille J."/>
            <person name="Van de Peer Y."/>
            <person name="Moreau H."/>
        </authorList>
    </citation>
    <scope>NUCLEOTIDE SEQUENCE [LARGE SCALE GENOMIC DNA]</scope>
    <source>
        <strain evidence="10">OTTH 0595 / CCAP 157/2 / RCC745</strain>
    </source>
</reference>
<dbReference type="GO" id="GO:0003723">
    <property type="term" value="F:RNA binding"/>
    <property type="evidence" value="ECO:0007669"/>
    <property type="project" value="InterPro"/>
</dbReference>
<dbReference type="Gene3D" id="3.40.1160.10">
    <property type="entry name" value="Acetylglutamate kinase-like"/>
    <property type="match status" value="2"/>
</dbReference>
<dbReference type="PROSITE" id="PS50890">
    <property type="entry name" value="PUA"/>
    <property type="match status" value="1"/>
</dbReference>
<dbReference type="InterPro" id="IPR036393">
    <property type="entry name" value="AceGlu_kinase-like_sf"/>
</dbReference>
<keyword evidence="3" id="KW-0641">Proline biosynthesis</keyword>
<dbReference type="SUPFAM" id="SSF88697">
    <property type="entry name" value="PUA domain-like"/>
    <property type="match status" value="1"/>
</dbReference>
<dbReference type="KEGG" id="ota:OT_ostta09g01360"/>
<evidence type="ECO:0000256" key="6">
    <source>
        <dbReference type="ARBA" id="ARBA00022777"/>
    </source>
</evidence>
<proteinExistence type="inferred from homology"/>
<keyword evidence="4" id="KW-0808">Transferase</keyword>
<dbReference type="OrthoDB" id="409889at2759"/>
<evidence type="ECO:0000256" key="2">
    <source>
        <dbReference type="ARBA" id="ARBA00022605"/>
    </source>
</evidence>
<feature type="domain" description="PUA" evidence="8">
    <location>
        <begin position="280"/>
        <end position="389"/>
    </location>
</feature>
<protein>
    <submittedName>
        <fullName evidence="9">Glutamate 5-kinase</fullName>
    </submittedName>
</protein>
<name>A0A090M8G3_OSTTA</name>
<dbReference type="Proteomes" id="UP000009170">
    <property type="component" value="Unassembled WGS sequence"/>
</dbReference>
<dbReference type="PROSITE" id="PS00902">
    <property type="entry name" value="GLUTAMATE_5_KINASE"/>
    <property type="match status" value="1"/>
</dbReference>
<dbReference type="InParanoid" id="A0A090M8G3"/>
<dbReference type="STRING" id="70448.A0A090M8G3"/>
<dbReference type="PIRSF" id="PIRSF000729">
    <property type="entry name" value="GK"/>
    <property type="match status" value="1"/>
</dbReference>